<dbReference type="GeneID" id="41362662"/>
<organism evidence="1 2">
    <name type="scientific">Myxococcus xanthus (strain DK1622)</name>
    <dbReference type="NCBI Taxonomy" id="246197"/>
    <lineage>
        <taxon>Bacteria</taxon>
        <taxon>Pseudomonadati</taxon>
        <taxon>Myxococcota</taxon>
        <taxon>Myxococcia</taxon>
        <taxon>Myxococcales</taxon>
        <taxon>Cystobacterineae</taxon>
        <taxon>Myxococcaceae</taxon>
        <taxon>Myxococcus</taxon>
    </lineage>
</organism>
<proteinExistence type="predicted"/>
<evidence type="ECO:0000313" key="2">
    <source>
        <dbReference type="Proteomes" id="UP000002402"/>
    </source>
</evidence>
<gene>
    <name evidence="1" type="ordered locus">MXAN_5398</name>
</gene>
<dbReference type="Proteomes" id="UP000002402">
    <property type="component" value="Chromosome"/>
</dbReference>
<dbReference type="KEGG" id="mxa:MXAN_5398"/>
<dbReference type="InterPro" id="IPR010869">
    <property type="entry name" value="DUF1501"/>
</dbReference>
<dbReference type="eggNOG" id="COG4102">
    <property type="taxonomic scope" value="Bacteria"/>
</dbReference>
<protein>
    <recommendedName>
        <fullName evidence="3">DUF1501 domain-containing protein</fullName>
    </recommendedName>
</protein>
<reference evidence="1 2" key="1">
    <citation type="journal article" date="2006" name="Proc. Natl. Acad. Sci. U.S.A.">
        <title>Evolution of sensory complexity recorded in a myxobacterial genome.</title>
        <authorList>
            <person name="Goldman B.S."/>
            <person name="Nierman W.C."/>
            <person name="Kaiser D."/>
            <person name="Slater S.C."/>
            <person name="Durkin A.S."/>
            <person name="Eisen J.A."/>
            <person name="Ronning C.M."/>
            <person name="Barbazuk W.B."/>
            <person name="Blanchard M."/>
            <person name="Field C."/>
            <person name="Halling C."/>
            <person name="Hinkle G."/>
            <person name="Iartchuk O."/>
            <person name="Kim H.S."/>
            <person name="Mackenzie C."/>
            <person name="Madupu R."/>
            <person name="Miller N."/>
            <person name="Shvartsbeyn A."/>
            <person name="Sullivan S.A."/>
            <person name="Vaudin M."/>
            <person name="Wiegand R."/>
            <person name="Kaplan H.B."/>
        </authorList>
    </citation>
    <scope>NUCLEOTIDE SEQUENCE [LARGE SCALE GENOMIC DNA]</scope>
    <source>
        <strain evidence="2">DK1622</strain>
    </source>
</reference>
<dbReference type="RefSeq" id="WP_011555360.1">
    <property type="nucleotide sequence ID" value="NC_008095.1"/>
</dbReference>
<dbReference type="EnsemblBacteria" id="ABF92513">
    <property type="protein sequence ID" value="ABF92513"/>
    <property type="gene ID" value="MXAN_5398"/>
</dbReference>
<name>Q1D1C8_MYXXD</name>
<dbReference type="HOGENOM" id="CLU_1883517_0_0_7"/>
<evidence type="ECO:0000313" key="1">
    <source>
        <dbReference type="EMBL" id="ABF92513.1"/>
    </source>
</evidence>
<evidence type="ECO:0008006" key="3">
    <source>
        <dbReference type="Google" id="ProtNLM"/>
    </source>
</evidence>
<dbReference type="AlphaFoldDB" id="Q1D1C8"/>
<sequence length="135" mass="14498">MDCVARFLGEMKASPAPGKPGKTLLDDTLVLVMSEFGRSWASRSSNGTYNLPDDHHPYTSVMFAGGNVAANRQVGTYTTRGLGVPVDIIEETGQTQKRVPRSAGVVTTALRIMGMETHHFFIPGGYGEVVGLRKG</sequence>
<dbReference type="EMBL" id="CP000113">
    <property type="protein sequence ID" value="ABF92513.1"/>
    <property type="molecule type" value="Genomic_DNA"/>
</dbReference>
<dbReference type="Pfam" id="PF07394">
    <property type="entry name" value="DUF1501"/>
    <property type="match status" value="1"/>
</dbReference>
<keyword evidence="2" id="KW-1185">Reference proteome</keyword>
<accession>Q1D1C8</accession>